<organism evidence="2 3">
    <name type="scientific">Petrolisthes manimaculis</name>
    <dbReference type="NCBI Taxonomy" id="1843537"/>
    <lineage>
        <taxon>Eukaryota</taxon>
        <taxon>Metazoa</taxon>
        <taxon>Ecdysozoa</taxon>
        <taxon>Arthropoda</taxon>
        <taxon>Crustacea</taxon>
        <taxon>Multicrustacea</taxon>
        <taxon>Malacostraca</taxon>
        <taxon>Eumalacostraca</taxon>
        <taxon>Eucarida</taxon>
        <taxon>Decapoda</taxon>
        <taxon>Pleocyemata</taxon>
        <taxon>Anomura</taxon>
        <taxon>Galatheoidea</taxon>
        <taxon>Porcellanidae</taxon>
        <taxon>Petrolisthes</taxon>
    </lineage>
</organism>
<dbReference type="InterPro" id="IPR048366">
    <property type="entry name" value="TNP-like_GBD"/>
</dbReference>
<dbReference type="AlphaFoldDB" id="A0AAE1U1U5"/>
<evidence type="ECO:0000313" key="3">
    <source>
        <dbReference type="Proteomes" id="UP001292094"/>
    </source>
</evidence>
<keyword evidence="3" id="KW-1185">Reference proteome</keyword>
<gene>
    <name evidence="2" type="ORF">Pmani_021287</name>
</gene>
<dbReference type="Pfam" id="PF21788">
    <property type="entry name" value="TNP-like_GBD"/>
    <property type="match status" value="1"/>
</dbReference>
<dbReference type="EMBL" id="JAWZYT010002071">
    <property type="protein sequence ID" value="KAK4306933.1"/>
    <property type="molecule type" value="Genomic_DNA"/>
</dbReference>
<protein>
    <recommendedName>
        <fullName evidence="1">Transposable element P transposase-like GTP-binding insertion domain-containing protein</fullName>
    </recommendedName>
</protein>
<dbReference type="Proteomes" id="UP001292094">
    <property type="component" value="Unassembled WGS sequence"/>
</dbReference>
<name>A0AAE1U1U5_9EUCA</name>
<evidence type="ECO:0000313" key="2">
    <source>
        <dbReference type="EMBL" id="KAK4306933.1"/>
    </source>
</evidence>
<accession>A0AAE1U1U5</accession>
<evidence type="ECO:0000259" key="1">
    <source>
        <dbReference type="Pfam" id="PF21788"/>
    </source>
</evidence>
<comment type="caution">
    <text evidence="2">The sequence shown here is derived from an EMBL/GenBank/DDBJ whole genome shotgun (WGS) entry which is preliminary data.</text>
</comment>
<feature type="domain" description="Transposable element P transposase-like GTP-binding insertion" evidence="1">
    <location>
        <begin position="13"/>
        <end position="107"/>
    </location>
</feature>
<proteinExistence type="predicted"/>
<reference evidence="2" key="1">
    <citation type="submission" date="2023-11" db="EMBL/GenBank/DDBJ databases">
        <title>Genome assemblies of two species of porcelain crab, Petrolisthes cinctipes and Petrolisthes manimaculis (Anomura: Porcellanidae).</title>
        <authorList>
            <person name="Angst P."/>
        </authorList>
    </citation>
    <scope>NUCLEOTIDE SEQUENCE</scope>
    <source>
        <strain evidence="2">PB745_02</strain>
        <tissue evidence="2">Gill</tissue>
    </source>
</reference>
<sequence>MEPRMTTLWYLSDKKPLTQLNPVRDLATFQADKDLKLAPKLTECILNAGQFGKMKVSHALNFFSHFVSCGVRFLVEHEGRDKSDLTTAWFLEFVNKWFNLMSSRHPVMVLSKCNRDVYEESVAHLESAVWVLRT</sequence>